<dbReference type="STRING" id="392015.SAMN05421543_10834"/>
<dbReference type="Proteomes" id="UP000183508">
    <property type="component" value="Unassembled WGS sequence"/>
</dbReference>
<gene>
    <name evidence="2" type="ORF">SAMN05421543_10834</name>
</gene>
<evidence type="ECO:0000313" key="2">
    <source>
        <dbReference type="EMBL" id="SFU78605.1"/>
    </source>
</evidence>
<feature type="transmembrane region" description="Helical" evidence="1">
    <location>
        <begin position="51"/>
        <end position="69"/>
    </location>
</feature>
<protein>
    <submittedName>
        <fullName evidence="2">Putative membrane protein, TIGR04086 family</fullName>
    </submittedName>
</protein>
<feature type="transmembrane region" description="Helical" evidence="1">
    <location>
        <begin position="108"/>
        <end position="127"/>
    </location>
</feature>
<dbReference type="AlphaFoldDB" id="A0A1I7J072"/>
<keyword evidence="3" id="KW-1185">Reference proteome</keyword>
<name>A0A1I7J072_9BACL</name>
<keyword evidence="1" id="KW-0472">Membrane</keyword>
<evidence type="ECO:0000313" key="3">
    <source>
        <dbReference type="Proteomes" id="UP000183508"/>
    </source>
</evidence>
<dbReference type="eggNOG" id="ENOG5033F8G">
    <property type="taxonomic scope" value="Bacteria"/>
</dbReference>
<reference evidence="3" key="1">
    <citation type="submission" date="2016-10" db="EMBL/GenBank/DDBJ databases">
        <authorList>
            <person name="Varghese N."/>
        </authorList>
    </citation>
    <scope>NUCLEOTIDE SEQUENCE [LARGE SCALE GENOMIC DNA]</scope>
    <source>
        <strain evidence="3">DSM 17980</strain>
    </source>
</reference>
<organism evidence="2 3">
    <name type="scientific">Alicyclobacillus macrosporangiidus</name>
    <dbReference type="NCBI Taxonomy" id="392015"/>
    <lineage>
        <taxon>Bacteria</taxon>
        <taxon>Bacillati</taxon>
        <taxon>Bacillota</taxon>
        <taxon>Bacilli</taxon>
        <taxon>Bacillales</taxon>
        <taxon>Alicyclobacillaceae</taxon>
        <taxon>Alicyclobacillus</taxon>
    </lineage>
</organism>
<proteinExistence type="predicted"/>
<dbReference type="EMBL" id="FPBV01000008">
    <property type="protein sequence ID" value="SFU78605.1"/>
    <property type="molecule type" value="Genomic_DNA"/>
</dbReference>
<dbReference type="Pfam" id="PF12670">
    <property type="entry name" value="DUF3792"/>
    <property type="match status" value="1"/>
</dbReference>
<dbReference type="InterPro" id="IPR023804">
    <property type="entry name" value="DUF3792_TM"/>
</dbReference>
<accession>A0A1I7J072</accession>
<dbReference type="NCBIfam" id="TIGR04086">
    <property type="entry name" value="TIGR04086_membr"/>
    <property type="match status" value="1"/>
</dbReference>
<sequence>MDLTVRRSMRALRRFPVLYGLAWSLFVAAVGTLFLSLWAHFGTLSANRTVLMAYIVHCLSILCGALAASRAAGERGWYYGGLVGLSYAILMILIGVIVYNTFSLDPSGLFRVLVMALIGAFGGIIGINTTR</sequence>
<keyword evidence="1" id="KW-1133">Transmembrane helix</keyword>
<keyword evidence="1" id="KW-0812">Transmembrane</keyword>
<dbReference type="RefSeq" id="WP_245783908.1">
    <property type="nucleotide sequence ID" value="NZ_FPBV01000008.1"/>
</dbReference>
<evidence type="ECO:0000256" key="1">
    <source>
        <dbReference type="SAM" id="Phobius"/>
    </source>
</evidence>
<feature type="transmembrane region" description="Helical" evidence="1">
    <location>
        <begin position="16"/>
        <end position="39"/>
    </location>
</feature>
<feature type="transmembrane region" description="Helical" evidence="1">
    <location>
        <begin position="76"/>
        <end position="102"/>
    </location>
</feature>